<dbReference type="GO" id="GO:0005737">
    <property type="term" value="C:cytoplasm"/>
    <property type="evidence" value="ECO:0007669"/>
    <property type="project" value="UniProtKB-SubCell"/>
</dbReference>
<dbReference type="Proteomes" id="UP000005361">
    <property type="component" value="Chromosome"/>
</dbReference>
<dbReference type="GO" id="GO:0016829">
    <property type="term" value="F:lyase activity"/>
    <property type="evidence" value="ECO:0007669"/>
    <property type="project" value="UniProtKB-KW"/>
</dbReference>
<keyword evidence="5" id="KW-0456">Lyase</keyword>
<proteinExistence type="predicted"/>
<dbReference type="PIRSF" id="PIRSF002736">
    <property type="entry name" value="Citrt_lyas_gamma"/>
    <property type="match status" value="1"/>
</dbReference>
<dbReference type="Pfam" id="PF06857">
    <property type="entry name" value="ACP"/>
    <property type="match status" value="1"/>
</dbReference>
<name>I8TYK9_9FIRM</name>
<evidence type="ECO:0000256" key="4">
    <source>
        <dbReference type="PIRSR" id="PIRSR002736-50"/>
    </source>
</evidence>
<sequence>MLMNIQPSQAGTVESNDILIILNPAETGSGIKIDLTSPVLKKYGSQIKIVIQEVLNGQGIVDAHVSANDRGALDCTIRARMMTAIDRAKLGEEVQG</sequence>
<dbReference type="AlphaFoldDB" id="I8TYK9"/>
<gene>
    <name evidence="5" type="ORF">JBW_04523</name>
</gene>
<organism evidence="5 6">
    <name type="scientific">Pelosinus fermentans JBW45</name>
    <dbReference type="NCBI Taxonomy" id="1192197"/>
    <lineage>
        <taxon>Bacteria</taxon>
        <taxon>Bacillati</taxon>
        <taxon>Bacillota</taxon>
        <taxon>Negativicutes</taxon>
        <taxon>Selenomonadales</taxon>
        <taxon>Sporomusaceae</taxon>
        <taxon>Pelosinus</taxon>
    </lineage>
</organism>
<keyword evidence="2" id="KW-0963">Cytoplasm</keyword>
<comment type="subcellular location">
    <subcellularLocation>
        <location evidence="1">Cytoplasm</location>
    </subcellularLocation>
</comment>
<dbReference type="InterPro" id="IPR023439">
    <property type="entry name" value="Mal_deCO2ase/Cit_lyase_ACP"/>
</dbReference>
<protein>
    <submittedName>
        <fullName evidence="5">Citrate lyase acyl carrier protein</fullName>
    </submittedName>
</protein>
<dbReference type="KEGG" id="pft:JBW_04523"/>
<feature type="modified residue" description="O-(phosphoribosyl dephospho-coenzyme A)serine" evidence="4">
    <location>
        <position position="15"/>
    </location>
</feature>
<keyword evidence="3 4" id="KW-0597">Phosphoprotein</keyword>
<accession>I8TYK9</accession>
<dbReference type="EMBL" id="CP010978">
    <property type="protein sequence ID" value="AJQ29852.1"/>
    <property type="molecule type" value="Genomic_DNA"/>
</dbReference>
<dbReference type="STRING" id="1192197.JBW_04523"/>
<evidence type="ECO:0000313" key="5">
    <source>
        <dbReference type="EMBL" id="AJQ29852.1"/>
    </source>
</evidence>
<dbReference type="NCBIfam" id="TIGR01608">
    <property type="entry name" value="citD"/>
    <property type="match status" value="1"/>
</dbReference>
<reference evidence="5 6" key="1">
    <citation type="journal article" date="2015" name="Genome Announc.">
        <title>Complete Genome Sequence of Pelosinus fermentans JBW45, a Member of a Remarkably Competitive Group of Negativicutes in the Firmicutes Phylum.</title>
        <authorList>
            <person name="De Leon K.B."/>
            <person name="Utturkar S.M."/>
            <person name="Camilleri L.B."/>
            <person name="Elias D.A."/>
            <person name="Arkin A.P."/>
            <person name="Fields M.W."/>
            <person name="Brown S.D."/>
            <person name="Wall J.D."/>
        </authorList>
    </citation>
    <scope>NUCLEOTIDE SEQUENCE [LARGE SCALE GENOMIC DNA]</scope>
    <source>
        <strain evidence="5 6">JBW45</strain>
    </source>
</reference>
<evidence type="ECO:0000256" key="2">
    <source>
        <dbReference type="ARBA" id="ARBA00022490"/>
    </source>
</evidence>
<dbReference type="OrthoDB" id="1120942at2"/>
<dbReference type="InterPro" id="IPR006495">
    <property type="entry name" value="CitD"/>
</dbReference>
<reference evidence="6" key="2">
    <citation type="submission" date="2015-02" db="EMBL/GenBank/DDBJ databases">
        <title>Complete Genome Sequence of Pelosinus fermentans JBW45.</title>
        <authorList>
            <person name="De Leon K.B."/>
            <person name="Utturkar S.M."/>
            <person name="Camilleri L.B."/>
            <person name="Arkin A.P."/>
            <person name="Fields M.W."/>
            <person name="Brown S.D."/>
            <person name="Wall J.D."/>
        </authorList>
    </citation>
    <scope>NUCLEOTIDE SEQUENCE [LARGE SCALE GENOMIC DNA]</scope>
    <source>
        <strain evidence="6">JBW45</strain>
    </source>
</reference>
<dbReference type="NCBIfam" id="NF009726">
    <property type="entry name" value="PRK13253.1"/>
    <property type="match status" value="1"/>
</dbReference>
<evidence type="ECO:0000256" key="1">
    <source>
        <dbReference type="ARBA" id="ARBA00004496"/>
    </source>
</evidence>
<dbReference type="RefSeq" id="WP_007955148.1">
    <property type="nucleotide sequence ID" value="NZ_CP010978.1"/>
</dbReference>
<evidence type="ECO:0000256" key="3">
    <source>
        <dbReference type="ARBA" id="ARBA00022553"/>
    </source>
</evidence>
<dbReference type="HOGENOM" id="CLU_158489_0_0_9"/>
<evidence type="ECO:0000313" key="6">
    <source>
        <dbReference type="Proteomes" id="UP000005361"/>
    </source>
</evidence>